<feature type="domain" description="Lipase maturation factor 1/2 C-terminal" evidence="9">
    <location>
        <begin position="376"/>
        <end position="465"/>
    </location>
</feature>
<dbReference type="InterPro" id="IPR057434">
    <property type="entry name" value="LMF1/2_N"/>
</dbReference>
<dbReference type="Pfam" id="PF06762">
    <property type="entry name" value="LMF1"/>
    <property type="match status" value="1"/>
</dbReference>
<evidence type="ECO:0000256" key="3">
    <source>
        <dbReference type="ARBA" id="ARBA00022692"/>
    </source>
</evidence>
<keyword evidence="4" id="KW-0256">Endoplasmic reticulum</keyword>
<feature type="transmembrane region" description="Helical" evidence="7">
    <location>
        <begin position="115"/>
        <end position="143"/>
    </location>
</feature>
<evidence type="ECO:0000256" key="1">
    <source>
        <dbReference type="ARBA" id="ARBA00004477"/>
    </source>
</evidence>
<dbReference type="InterPro" id="IPR009613">
    <property type="entry name" value="LMF"/>
</dbReference>
<comment type="subcellular location">
    <subcellularLocation>
        <location evidence="1">Endoplasmic reticulum membrane</location>
        <topology evidence="1">Multi-pass membrane protein</topology>
    </subcellularLocation>
</comment>
<keyword evidence="3 7" id="KW-0812">Transmembrane</keyword>
<feature type="transmembrane region" description="Helical" evidence="7">
    <location>
        <begin position="250"/>
        <end position="272"/>
    </location>
</feature>
<evidence type="ECO:0000256" key="4">
    <source>
        <dbReference type="ARBA" id="ARBA00022824"/>
    </source>
</evidence>
<comment type="similarity">
    <text evidence="2">Belongs to the lipase maturation factor family.</text>
</comment>
<dbReference type="InterPro" id="IPR057433">
    <property type="entry name" value="LMF1/2_C"/>
</dbReference>
<feature type="transmembrane region" description="Helical" evidence="7">
    <location>
        <begin position="279"/>
        <end position="312"/>
    </location>
</feature>
<name>A0A6J4IP01_9CHLR</name>
<feature type="transmembrane region" description="Helical" evidence="7">
    <location>
        <begin position="50"/>
        <end position="68"/>
    </location>
</feature>
<reference evidence="10" key="1">
    <citation type="submission" date="2020-02" db="EMBL/GenBank/DDBJ databases">
        <authorList>
            <person name="Meier V. D."/>
        </authorList>
    </citation>
    <scope>NUCLEOTIDE SEQUENCE</scope>
    <source>
        <strain evidence="10">AVDCRST_MAG26</strain>
    </source>
</reference>
<dbReference type="Pfam" id="PF25179">
    <property type="entry name" value="LMF1_C"/>
    <property type="match status" value="1"/>
</dbReference>
<feature type="transmembrane region" description="Helical" evidence="7">
    <location>
        <begin position="193"/>
        <end position="212"/>
    </location>
</feature>
<accession>A0A6J4IP01</accession>
<dbReference type="PANTHER" id="PTHR14463">
    <property type="entry name" value="LIPASE MATURATION FACTOR"/>
    <property type="match status" value="1"/>
</dbReference>
<evidence type="ECO:0000259" key="8">
    <source>
        <dbReference type="Pfam" id="PF06762"/>
    </source>
</evidence>
<feature type="transmembrane region" description="Helical" evidence="7">
    <location>
        <begin position="163"/>
        <end position="181"/>
    </location>
</feature>
<evidence type="ECO:0000256" key="2">
    <source>
        <dbReference type="ARBA" id="ARBA00005512"/>
    </source>
</evidence>
<protein>
    <submittedName>
        <fullName evidence="10">Integral membrane protein</fullName>
    </submittedName>
</protein>
<evidence type="ECO:0000256" key="6">
    <source>
        <dbReference type="ARBA" id="ARBA00023136"/>
    </source>
</evidence>
<gene>
    <name evidence="10" type="ORF">AVDCRST_MAG26-2080</name>
</gene>
<keyword evidence="6 7" id="KW-0472">Membrane</keyword>
<dbReference type="AlphaFoldDB" id="A0A6J4IP01"/>
<dbReference type="EMBL" id="CADCTK010000477">
    <property type="protein sequence ID" value="CAA9255507.1"/>
    <property type="molecule type" value="Genomic_DNA"/>
</dbReference>
<evidence type="ECO:0000256" key="5">
    <source>
        <dbReference type="ARBA" id="ARBA00022989"/>
    </source>
</evidence>
<sequence length="465" mass="51510">MTSVSQRITHHVSLGTHHVTECELLVMQGIRHRMEQAGWRSSGYTLTRFVFLRLLGLVYLAAFGSLWTQVLGLIGPNGISPAAGFLDFAASVLGPQRFWRLPTLAWIGGADSGMLLGLCGIGTAVSALLILGVLQMPSLALLWVCYLSLVNIGQDFLSFQWDALLLETGFLAIFFAPLGVLSRPSRERPPPVVVLWLLRWLLFRLVFFSGIVKLASGDPTWRGLTALTFHYQTQPLPTPLGWYAHHLPHLLHVASAGGVFLIELVAPCLIFAPRRARFVGAALMAALQVLIMLTGNFAFFNLLTLALCVLLLDDSALPAILPARLRARVPLSPEAPSPPFRRWLLVPLAVVILLSSGTRAPGPLRRVVSALEPFHIVNRYGLFAVMTTERPEIIVEGSADGRSWLPYEFRYKPGDPRRAPAWIAPYHPRLDWQMWFAALGRPESNQWFDGFLRRLLEGSPDVLGL</sequence>
<feature type="domain" description="Lipase maturation factor 1/2 N-terminal" evidence="8">
    <location>
        <begin position="158"/>
        <end position="317"/>
    </location>
</feature>
<evidence type="ECO:0000313" key="10">
    <source>
        <dbReference type="EMBL" id="CAA9255507.1"/>
    </source>
</evidence>
<keyword evidence="5 7" id="KW-1133">Transmembrane helix</keyword>
<organism evidence="10">
    <name type="scientific">uncultured Chloroflexia bacterium</name>
    <dbReference type="NCBI Taxonomy" id="1672391"/>
    <lineage>
        <taxon>Bacteria</taxon>
        <taxon>Bacillati</taxon>
        <taxon>Chloroflexota</taxon>
        <taxon>Chloroflexia</taxon>
        <taxon>environmental samples</taxon>
    </lineage>
</organism>
<evidence type="ECO:0000256" key="7">
    <source>
        <dbReference type="SAM" id="Phobius"/>
    </source>
</evidence>
<evidence type="ECO:0000259" key="9">
    <source>
        <dbReference type="Pfam" id="PF25179"/>
    </source>
</evidence>
<dbReference type="GO" id="GO:0051604">
    <property type="term" value="P:protein maturation"/>
    <property type="evidence" value="ECO:0007669"/>
    <property type="project" value="InterPro"/>
</dbReference>
<dbReference type="PANTHER" id="PTHR14463:SF10">
    <property type="entry name" value="LIPASE MATURATION FACTOR 1"/>
    <property type="match status" value="1"/>
</dbReference>
<proteinExistence type="inferred from homology"/>
<feature type="non-terminal residue" evidence="10">
    <location>
        <position position="465"/>
    </location>
</feature>